<proteinExistence type="predicted"/>
<dbReference type="EMBL" id="KN552906">
    <property type="protein sequence ID" value="KHJ90551.1"/>
    <property type="molecule type" value="Genomic_DNA"/>
</dbReference>
<dbReference type="AlphaFoldDB" id="A0A0B1T325"/>
<name>A0A0B1T325_OESDE</name>
<gene>
    <name evidence="1" type="ORF">OESDEN_09604</name>
</gene>
<sequence>MAYLNTGQFELAGCTAEQLRSVADECQFLSLQDRFRESLPAPQPKPGRVLPYTRRTVSFLHGVIINIHSSLFTFLS</sequence>
<dbReference type="Proteomes" id="UP000053660">
    <property type="component" value="Unassembled WGS sequence"/>
</dbReference>
<keyword evidence="2" id="KW-1185">Reference proteome</keyword>
<reference evidence="1 2" key="1">
    <citation type="submission" date="2014-03" db="EMBL/GenBank/DDBJ databases">
        <title>Draft genome of the hookworm Oesophagostomum dentatum.</title>
        <authorList>
            <person name="Mitreva M."/>
        </authorList>
    </citation>
    <scope>NUCLEOTIDE SEQUENCE [LARGE SCALE GENOMIC DNA]</scope>
    <source>
        <strain evidence="1 2">OD-Hann</strain>
    </source>
</reference>
<protein>
    <submittedName>
        <fullName evidence="1">Uncharacterized protein</fullName>
    </submittedName>
</protein>
<organism evidence="1 2">
    <name type="scientific">Oesophagostomum dentatum</name>
    <name type="common">Nodular worm</name>
    <dbReference type="NCBI Taxonomy" id="61180"/>
    <lineage>
        <taxon>Eukaryota</taxon>
        <taxon>Metazoa</taxon>
        <taxon>Ecdysozoa</taxon>
        <taxon>Nematoda</taxon>
        <taxon>Chromadorea</taxon>
        <taxon>Rhabditida</taxon>
        <taxon>Rhabditina</taxon>
        <taxon>Rhabditomorpha</taxon>
        <taxon>Strongyloidea</taxon>
        <taxon>Strongylidae</taxon>
        <taxon>Oesophagostomum</taxon>
    </lineage>
</organism>
<accession>A0A0B1T325</accession>
<evidence type="ECO:0000313" key="2">
    <source>
        <dbReference type="Proteomes" id="UP000053660"/>
    </source>
</evidence>
<evidence type="ECO:0000313" key="1">
    <source>
        <dbReference type="EMBL" id="KHJ90551.1"/>
    </source>
</evidence>